<protein>
    <submittedName>
        <fullName evidence="2">Uncharacterized protein</fullName>
    </submittedName>
</protein>
<dbReference type="KEGG" id="vg:65109420"/>
<name>A0A1D3RL21_9CAUD</name>
<evidence type="ECO:0000313" key="2">
    <source>
        <dbReference type="EMBL" id="SCN45965.1"/>
    </source>
</evidence>
<evidence type="ECO:0000256" key="1">
    <source>
        <dbReference type="SAM" id="Phobius"/>
    </source>
</evidence>
<keyword evidence="1" id="KW-0812">Transmembrane</keyword>
<sequence>MSPFKQIWALVFLLMAPLFIASGLFIWEGLTPPPRVIGSMCFGVAALAVERLFYYTGLIK</sequence>
<keyword evidence="1" id="KW-1133">Transmembrane helix</keyword>
<feature type="transmembrane region" description="Helical" evidence="1">
    <location>
        <begin position="7"/>
        <end position="30"/>
    </location>
</feature>
<accession>A0A1D3RL21</accession>
<proteinExistence type="predicted"/>
<keyword evidence="3" id="KW-1185">Reference proteome</keyword>
<dbReference type="EMBL" id="LT614807">
    <property type="protein sequence ID" value="SCN45965.1"/>
    <property type="molecule type" value="Genomic_DNA"/>
</dbReference>
<dbReference type="GeneID" id="65109420"/>
<reference evidence="3" key="1">
    <citation type="submission" date="2016-09" db="EMBL/GenBank/DDBJ databases">
        <authorList>
            <person name="Kajsik M."/>
        </authorList>
    </citation>
    <scope>NUCLEOTIDE SEQUENCE [LARGE SCALE GENOMIC DNA]</scope>
</reference>
<feature type="transmembrane region" description="Helical" evidence="1">
    <location>
        <begin position="36"/>
        <end position="54"/>
    </location>
</feature>
<dbReference type="RefSeq" id="YP_010091887.1">
    <property type="nucleotide sequence ID" value="NC_055726.1"/>
</dbReference>
<dbReference type="Proteomes" id="UP000279601">
    <property type="component" value="Segment"/>
</dbReference>
<evidence type="ECO:0000313" key="3">
    <source>
        <dbReference type="Proteomes" id="UP000279601"/>
    </source>
</evidence>
<organism evidence="2 3">
    <name type="scientific">Cronobacter phage Pet-CM3-4</name>
    <dbReference type="NCBI Taxonomy" id="1892569"/>
    <lineage>
        <taxon>Viruses</taxon>
        <taxon>Duplodnaviria</taxon>
        <taxon>Heunggongvirae</taxon>
        <taxon>Uroviricota</taxon>
        <taxon>Caudoviricetes</taxon>
        <taxon>Pantevenvirales</taxon>
        <taxon>Straboviridae</taxon>
        <taxon>Tevenvirinae</taxon>
        <taxon>Karamvirus</taxon>
        <taxon>Karamvirus petcm34</taxon>
    </lineage>
</organism>
<keyword evidence="1" id="KW-0472">Membrane</keyword>